<protein>
    <recommendedName>
        <fullName evidence="3">F-box domain-containing protein</fullName>
    </recommendedName>
</protein>
<sequence length="657" mass="74766">MPYHVTELYKHVMKKRLLVLVQAKKETKECLRSWGWLSSLTFVPSMYIFLLCPVCYVNYAMVTLCASTSTTHQRTPASNSRLMAAVAENTIDIAEPPVPATRRAFEANEIKDRISRNCDRKSLRNLAMVDRQWSEAALDVLWYEVTNLEDLLRPFGPVIPISSTREFQVTTFNSTFARERRRVVQITYELSELPTHRHWLRFRHLYAPRVRVLRFKLVDTPKTQSLVNILRQMHSFERLLPNLRVIHWDTLCGNGLLEPMFAFAHDDVQELNLTDTQEHCPAKSITCEAILTRMPRLTKLTLNVEPDVKYIPSLTSAMKGLPFLQSLTISPFSNMSEIVSCLSGLQNLKELHVLSRNQLIISSPFSLHNSSSPYFSALERITLSCTYQIASGFLCREIPSLMAIRVVTSIREQPSNVRSLLCTISASCPRVTQISLEIKHNAINLSALRAPLSPESALTLEVLSPILQRSSIRSFSVQHPLPFDVGLGEVKTIASSWPHLKSLSLACDPYLVEQPTSCKLGLDAFLPFIRYCPNIEELGLFINAKSSAIPSNEDIDALPLSFTKLQILSVGTSAIQYEEAIAQFLSFICTQGCVIKQGANWFEQSGQHFGESAEKWMEVDRLLRNLLAVRAWYERRYERKLVSEIRKVRETLYDQPK</sequence>
<dbReference type="OrthoDB" id="2447803at2759"/>
<evidence type="ECO:0000313" key="1">
    <source>
        <dbReference type="EMBL" id="THU97554.1"/>
    </source>
</evidence>
<name>A0A4S8M5P5_DENBC</name>
<evidence type="ECO:0000313" key="2">
    <source>
        <dbReference type="Proteomes" id="UP000297245"/>
    </source>
</evidence>
<keyword evidence="2" id="KW-1185">Reference proteome</keyword>
<dbReference type="Gene3D" id="3.80.10.10">
    <property type="entry name" value="Ribonuclease Inhibitor"/>
    <property type="match status" value="1"/>
</dbReference>
<dbReference type="SUPFAM" id="SSF52047">
    <property type="entry name" value="RNI-like"/>
    <property type="match status" value="1"/>
</dbReference>
<dbReference type="EMBL" id="ML179153">
    <property type="protein sequence ID" value="THU97554.1"/>
    <property type="molecule type" value="Genomic_DNA"/>
</dbReference>
<gene>
    <name evidence="1" type="ORF">K435DRAFT_965414</name>
</gene>
<dbReference type="AlphaFoldDB" id="A0A4S8M5P5"/>
<accession>A0A4S8M5P5</accession>
<dbReference type="Proteomes" id="UP000297245">
    <property type="component" value="Unassembled WGS sequence"/>
</dbReference>
<reference evidence="1 2" key="1">
    <citation type="journal article" date="2019" name="Nat. Ecol. Evol.">
        <title>Megaphylogeny resolves global patterns of mushroom evolution.</title>
        <authorList>
            <person name="Varga T."/>
            <person name="Krizsan K."/>
            <person name="Foldi C."/>
            <person name="Dima B."/>
            <person name="Sanchez-Garcia M."/>
            <person name="Sanchez-Ramirez S."/>
            <person name="Szollosi G.J."/>
            <person name="Szarkandi J.G."/>
            <person name="Papp V."/>
            <person name="Albert L."/>
            <person name="Andreopoulos W."/>
            <person name="Angelini C."/>
            <person name="Antonin V."/>
            <person name="Barry K.W."/>
            <person name="Bougher N.L."/>
            <person name="Buchanan P."/>
            <person name="Buyck B."/>
            <person name="Bense V."/>
            <person name="Catcheside P."/>
            <person name="Chovatia M."/>
            <person name="Cooper J."/>
            <person name="Damon W."/>
            <person name="Desjardin D."/>
            <person name="Finy P."/>
            <person name="Geml J."/>
            <person name="Haridas S."/>
            <person name="Hughes K."/>
            <person name="Justo A."/>
            <person name="Karasinski D."/>
            <person name="Kautmanova I."/>
            <person name="Kiss B."/>
            <person name="Kocsube S."/>
            <person name="Kotiranta H."/>
            <person name="LaButti K.M."/>
            <person name="Lechner B.E."/>
            <person name="Liimatainen K."/>
            <person name="Lipzen A."/>
            <person name="Lukacs Z."/>
            <person name="Mihaltcheva S."/>
            <person name="Morgado L.N."/>
            <person name="Niskanen T."/>
            <person name="Noordeloos M.E."/>
            <person name="Ohm R.A."/>
            <person name="Ortiz-Santana B."/>
            <person name="Ovrebo C."/>
            <person name="Racz N."/>
            <person name="Riley R."/>
            <person name="Savchenko A."/>
            <person name="Shiryaev A."/>
            <person name="Soop K."/>
            <person name="Spirin V."/>
            <person name="Szebenyi C."/>
            <person name="Tomsovsky M."/>
            <person name="Tulloss R.E."/>
            <person name="Uehling J."/>
            <person name="Grigoriev I.V."/>
            <person name="Vagvolgyi C."/>
            <person name="Papp T."/>
            <person name="Martin F.M."/>
            <person name="Miettinen O."/>
            <person name="Hibbett D.S."/>
            <person name="Nagy L.G."/>
        </authorList>
    </citation>
    <scope>NUCLEOTIDE SEQUENCE [LARGE SCALE GENOMIC DNA]</scope>
    <source>
        <strain evidence="1 2">CBS 962.96</strain>
    </source>
</reference>
<organism evidence="1 2">
    <name type="scientific">Dendrothele bispora (strain CBS 962.96)</name>
    <dbReference type="NCBI Taxonomy" id="1314807"/>
    <lineage>
        <taxon>Eukaryota</taxon>
        <taxon>Fungi</taxon>
        <taxon>Dikarya</taxon>
        <taxon>Basidiomycota</taxon>
        <taxon>Agaricomycotina</taxon>
        <taxon>Agaricomycetes</taxon>
        <taxon>Agaricomycetidae</taxon>
        <taxon>Agaricales</taxon>
        <taxon>Agaricales incertae sedis</taxon>
        <taxon>Dendrothele</taxon>
    </lineage>
</organism>
<dbReference type="InterPro" id="IPR032675">
    <property type="entry name" value="LRR_dom_sf"/>
</dbReference>
<evidence type="ECO:0008006" key="3">
    <source>
        <dbReference type="Google" id="ProtNLM"/>
    </source>
</evidence>
<proteinExistence type="predicted"/>